<dbReference type="EMBL" id="JAQIIO010000005">
    <property type="protein sequence ID" value="MDA5094637.1"/>
    <property type="molecule type" value="Genomic_DNA"/>
</dbReference>
<sequence>MEANMATSFLEKARAGRLAALETLNSPYKNKKPENDIFQFGLDMPETTDRPNIQFTSQREKTQGHCLAA</sequence>
<comment type="caution">
    <text evidence="2">The sequence shown here is derived from an EMBL/GenBank/DDBJ whole genome shotgun (WGS) entry which is preliminary data.</text>
</comment>
<organism evidence="2 3">
    <name type="scientific">Aliiroseovarius salicola</name>
    <dbReference type="NCBI Taxonomy" id="3009082"/>
    <lineage>
        <taxon>Bacteria</taxon>
        <taxon>Pseudomonadati</taxon>
        <taxon>Pseudomonadota</taxon>
        <taxon>Alphaproteobacteria</taxon>
        <taxon>Rhodobacterales</taxon>
        <taxon>Paracoccaceae</taxon>
        <taxon>Aliiroseovarius</taxon>
    </lineage>
</organism>
<feature type="region of interest" description="Disordered" evidence="1">
    <location>
        <begin position="43"/>
        <end position="69"/>
    </location>
</feature>
<reference evidence="2 3" key="1">
    <citation type="submission" date="2023-01" db="EMBL/GenBank/DDBJ databases">
        <authorList>
            <person name="Yoon J.-W."/>
        </authorList>
    </citation>
    <scope>NUCLEOTIDE SEQUENCE [LARGE SCALE GENOMIC DNA]</scope>
    <source>
        <strain evidence="2 3">KMU-50</strain>
    </source>
</reference>
<keyword evidence="3" id="KW-1185">Reference proteome</keyword>
<dbReference type="RefSeq" id="WP_271054343.1">
    <property type="nucleotide sequence ID" value="NZ_JAQIIO010000005.1"/>
</dbReference>
<name>A0ABT4W4A2_9RHOB</name>
<evidence type="ECO:0000256" key="1">
    <source>
        <dbReference type="SAM" id="MobiDB-lite"/>
    </source>
</evidence>
<gene>
    <name evidence="2" type="ORF">O2N63_11130</name>
</gene>
<proteinExistence type="predicted"/>
<protein>
    <submittedName>
        <fullName evidence="2">Uncharacterized protein</fullName>
    </submittedName>
</protein>
<evidence type="ECO:0000313" key="2">
    <source>
        <dbReference type="EMBL" id="MDA5094637.1"/>
    </source>
</evidence>
<evidence type="ECO:0000313" key="3">
    <source>
        <dbReference type="Proteomes" id="UP001528040"/>
    </source>
</evidence>
<accession>A0ABT4W4A2</accession>
<dbReference type="Proteomes" id="UP001528040">
    <property type="component" value="Unassembled WGS sequence"/>
</dbReference>